<feature type="region of interest" description="Disordered" evidence="1">
    <location>
        <begin position="74"/>
        <end position="152"/>
    </location>
</feature>
<feature type="compositionally biased region" description="Basic and acidic residues" evidence="1">
    <location>
        <begin position="74"/>
        <end position="86"/>
    </location>
</feature>
<name>A0A9Q3IM78_9BASI</name>
<evidence type="ECO:0000256" key="1">
    <source>
        <dbReference type="SAM" id="MobiDB-lite"/>
    </source>
</evidence>
<dbReference type="Proteomes" id="UP000765509">
    <property type="component" value="Unassembled WGS sequence"/>
</dbReference>
<accession>A0A9Q3IM78</accession>
<comment type="caution">
    <text evidence="2">The sequence shown here is derived from an EMBL/GenBank/DDBJ whole genome shotgun (WGS) entry which is preliminary data.</text>
</comment>
<proteinExistence type="predicted"/>
<reference evidence="2" key="1">
    <citation type="submission" date="2021-03" db="EMBL/GenBank/DDBJ databases">
        <title>Draft genome sequence of rust myrtle Austropuccinia psidii MF-1, a brazilian biotype.</title>
        <authorList>
            <person name="Quecine M.C."/>
            <person name="Pachon D.M.R."/>
            <person name="Bonatelli M.L."/>
            <person name="Correr F.H."/>
            <person name="Franceschini L.M."/>
            <person name="Leite T.F."/>
            <person name="Margarido G.R.A."/>
            <person name="Almeida C.A."/>
            <person name="Ferrarezi J.A."/>
            <person name="Labate C.A."/>
        </authorList>
    </citation>
    <scope>NUCLEOTIDE SEQUENCE</scope>
    <source>
        <strain evidence="2">MF-1</strain>
    </source>
</reference>
<gene>
    <name evidence="2" type="ORF">O181_084120</name>
</gene>
<organism evidence="2 3">
    <name type="scientific">Austropuccinia psidii MF-1</name>
    <dbReference type="NCBI Taxonomy" id="1389203"/>
    <lineage>
        <taxon>Eukaryota</taxon>
        <taxon>Fungi</taxon>
        <taxon>Dikarya</taxon>
        <taxon>Basidiomycota</taxon>
        <taxon>Pucciniomycotina</taxon>
        <taxon>Pucciniomycetes</taxon>
        <taxon>Pucciniales</taxon>
        <taxon>Sphaerophragmiaceae</taxon>
        <taxon>Austropuccinia</taxon>
    </lineage>
</organism>
<protein>
    <submittedName>
        <fullName evidence="2">Uncharacterized protein</fullName>
    </submittedName>
</protein>
<keyword evidence="3" id="KW-1185">Reference proteome</keyword>
<evidence type="ECO:0000313" key="2">
    <source>
        <dbReference type="EMBL" id="MBW0544405.1"/>
    </source>
</evidence>
<feature type="compositionally biased region" description="Basic and acidic residues" evidence="1">
    <location>
        <begin position="105"/>
        <end position="114"/>
    </location>
</feature>
<dbReference type="AlphaFoldDB" id="A0A9Q3IM78"/>
<dbReference type="EMBL" id="AVOT02049241">
    <property type="protein sequence ID" value="MBW0544405.1"/>
    <property type="molecule type" value="Genomic_DNA"/>
</dbReference>
<sequence length="152" mass="16319">MEDDKPSTSSQRLARNFEALIKSPEAYIISIPIVRPEPFPTGNNGDIPVSVQKLVYGSKEAGVGTSANILSEEQKKKLAKGNDKSPVEASQASTSAKQGQASPKEQSEGKEKGKQNGKIQVEQALPTELQNSKERQDSCGKCVQYGKNSDGI</sequence>
<feature type="compositionally biased region" description="Polar residues" evidence="1">
    <location>
        <begin position="88"/>
        <end position="103"/>
    </location>
</feature>
<evidence type="ECO:0000313" key="3">
    <source>
        <dbReference type="Proteomes" id="UP000765509"/>
    </source>
</evidence>